<sequence>MESLSENFISQLNEYQQKNQVSVKFEEGSAEGPSHNMRFTMRVIVDGKEFPYGCGKNKKEAKQNAAKNAVEGLKDLLGAESVSVAAGNTTSVGLGSAVESISTDVKFSHLNYTCWLNEYSQKNKLPFTAQQSTRMANQIHSSLEMPPSFTDDSRSSTPDVNYTACVNEFCQERGFVYEFKLVEKRGPSHIPEVVLNEKEYPEGTGKNKKEAKQMAAQQAWMEICDSKNEAIKSVDLLNSSNNSSDFISFRDSAAVSPSVAIASEVGPLDAKPKIKFQEDFSDISTIGKGGFGRVFQARHNMDNKCYAVKIVKYTEKACREVDALADFNHTNIVRYFTSWVEDTAYKCLESYSDSGSATGSKFLYIQMELCEGDTLHAWICEKNDSKKSCLTDQRTEAAHITLQVLKAVESIHSKGLIHRDLKPLNIMFSIDGTVKVGDFGLVTSAENESEGQLLERTRHTGTRSYMSPEQATQTDYNEKVDIYALGLIYFELIWRFFTEQEKQEKWHEVRRRDFPAEFNKKFSFEHKHIERMLSECPEHRPQASELIGELDHHYTLLQQPTSASLDLKPNIV</sequence>
<feature type="domain" description="DRBM" evidence="12">
    <location>
        <begin position="7"/>
        <end position="75"/>
    </location>
</feature>
<evidence type="ECO:0000259" key="11">
    <source>
        <dbReference type="PROSITE" id="PS50011"/>
    </source>
</evidence>
<keyword evidence="3" id="KW-0597">Phosphoprotein</keyword>
<proteinExistence type="inferred from homology"/>
<evidence type="ECO:0000256" key="6">
    <source>
        <dbReference type="ARBA" id="ARBA00022777"/>
    </source>
</evidence>
<gene>
    <name evidence="13" type="ORF">DNTS_012935</name>
</gene>
<dbReference type="STRING" id="623744.A0A553NWN5"/>
<evidence type="ECO:0000256" key="9">
    <source>
        <dbReference type="PROSITE-ProRule" id="PRU00266"/>
    </source>
</evidence>
<keyword evidence="14" id="KW-1185">Reference proteome</keyword>
<keyword evidence="9" id="KW-0694">RNA-binding</keyword>
<evidence type="ECO:0000259" key="12">
    <source>
        <dbReference type="PROSITE" id="PS50137"/>
    </source>
</evidence>
<evidence type="ECO:0000256" key="2">
    <source>
        <dbReference type="ARBA" id="ARBA00022527"/>
    </source>
</evidence>
<dbReference type="InterPro" id="IPR050339">
    <property type="entry name" value="CC_SR_Kinase"/>
</dbReference>
<dbReference type="Proteomes" id="UP000316079">
    <property type="component" value="Unassembled WGS sequence"/>
</dbReference>
<keyword evidence="4" id="KW-0808">Transferase</keyword>
<comment type="caution">
    <text evidence="13">The sequence shown here is derived from an EMBL/GenBank/DDBJ whole genome shotgun (WGS) entry which is preliminary data.</text>
</comment>
<dbReference type="SUPFAM" id="SSF54768">
    <property type="entry name" value="dsRNA-binding domain-like"/>
    <property type="match status" value="2"/>
</dbReference>
<dbReference type="InterPro" id="IPR008271">
    <property type="entry name" value="Ser/Thr_kinase_AS"/>
</dbReference>
<reference evidence="13 14" key="1">
    <citation type="journal article" date="2019" name="Sci. Data">
        <title>Hybrid genome assembly and annotation of Danionella translucida.</title>
        <authorList>
            <person name="Kadobianskyi M."/>
            <person name="Schulze L."/>
            <person name="Schuelke M."/>
            <person name="Judkewitz B."/>
        </authorList>
    </citation>
    <scope>NUCLEOTIDE SEQUENCE [LARGE SCALE GENOMIC DNA]</scope>
    <source>
        <strain evidence="13 14">Bolton</strain>
    </source>
</reference>
<feature type="domain" description="Protein kinase" evidence="11">
    <location>
        <begin position="280"/>
        <end position="555"/>
    </location>
</feature>
<dbReference type="Gene3D" id="3.30.200.20">
    <property type="entry name" value="Phosphorylase Kinase, domain 1"/>
    <property type="match status" value="1"/>
</dbReference>
<keyword evidence="6" id="KW-0418">Kinase</keyword>
<keyword evidence="5 10" id="KW-0547">Nucleotide-binding</keyword>
<evidence type="ECO:0000256" key="5">
    <source>
        <dbReference type="ARBA" id="ARBA00022741"/>
    </source>
</evidence>
<dbReference type="Pfam" id="PF00069">
    <property type="entry name" value="Pkinase"/>
    <property type="match status" value="1"/>
</dbReference>
<dbReference type="GO" id="GO:0005737">
    <property type="term" value="C:cytoplasm"/>
    <property type="evidence" value="ECO:0007669"/>
    <property type="project" value="TreeGrafter"/>
</dbReference>
<dbReference type="PANTHER" id="PTHR11042:SF194">
    <property type="entry name" value="DOUBLE-STRANDED RNA ACTIVATED PROTEIN KINASE"/>
    <property type="match status" value="1"/>
</dbReference>
<dbReference type="PANTHER" id="PTHR11042">
    <property type="entry name" value="EUKARYOTIC TRANSLATION INITIATION FACTOR 2-ALPHA KINASE EIF2-ALPHA KINASE -RELATED"/>
    <property type="match status" value="1"/>
</dbReference>
<dbReference type="EC" id="2.7.11.1" evidence="1"/>
<dbReference type="InterPro" id="IPR017441">
    <property type="entry name" value="Protein_kinase_ATP_BS"/>
</dbReference>
<comment type="similarity">
    <text evidence="8">Belongs to the protein kinase superfamily. Ser/Thr protein kinase family. GCN2 subfamily.</text>
</comment>
<evidence type="ECO:0000256" key="3">
    <source>
        <dbReference type="ARBA" id="ARBA00022553"/>
    </source>
</evidence>
<dbReference type="InterPro" id="IPR000719">
    <property type="entry name" value="Prot_kinase_dom"/>
</dbReference>
<dbReference type="PROSITE" id="PS00107">
    <property type="entry name" value="PROTEIN_KINASE_ATP"/>
    <property type="match status" value="1"/>
</dbReference>
<keyword evidence="7 10" id="KW-0067">ATP-binding</keyword>
<feature type="domain" description="DRBM" evidence="12">
    <location>
        <begin position="161"/>
        <end position="225"/>
    </location>
</feature>
<evidence type="ECO:0000313" key="13">
    <source>
        <dbReference type="EMBL" id="TRY69838.1"/>
    </source>
</evidence>
<dbReference type="AlphaFoldDB" id="A0A553NWN5"/>
<evidence type="ECO:0000256" key="1">
    <source>
        <dbReference type="ARBA" id="ARBA00012513"/>
    </source>
</evidence>
<dbReference type="GO" id="GO:0004694">
    <property type="term" value="F:eukaryotic translation initiation factor 2alpha kinase activity"/>
    <property type="evidence" value="ECO:0007669"/>
    <property type="project" value="TreeGrafter"/>
</dbReference>
<name>A0A553NWN5_9TELE</name>
<feature type="binding site" evidence="10">
    <location>
        <position position="309"/>
    </location>
    <ligand>
        <name>ATP</name>
        <dbReference type="ChEBI" id="CHEBI:30616"/>
    </ligand>
</feature>
<dbReference type="GO" id="GO:0003725">
    <property type="term" value="F:double-stranded RNA binding"/>
    <property type="evidence" value="ECO:0007669"/>
    <property type="project" value="InterPro"/>
</dbReference>
<dbReference type="InterPro" id="IPR044452">
    <property type="entry name" value="EIF2AK2_DSRM_1"/>
</dbReference>
<organism evidence="13 14">
    <name type="scientific">Danionella cerebrum</name>
    <dbReference type="NCBI Taxonomy" id="2873325"/>
    <lineage>
        <taxon>Eukaryota</taxon>
        <taxon>Metazoa</taxon>
        <taxon>Chordata</taxon>
        <taxon>Craniata</taxon>
        <taxon>Vertebrata</taxon>
        <taxon>Euteleostomi</taxon>
        <taxon>Actinopterygii</taxon>
        <taxon>Neopterygii</taxon>
        <taxon>Teleostei</taxon>
        <taxon>Ostariophysi</taxon>
        <taxon>Cypriniformes</taxon>
        <taxon>Danionidae</taxon>
        <taxon>Danioninae</taxon>
        <taxon>Danionella</taxon>
    </lineage>
</organism>
<dbReference type="Gene3D" id="1.10.510.10">
    <property type="entry name" value="Transferase(Phosphotransferase) domain 1"/>
    <property type="match status" value="1"/>
</dbReference>
<evidence type="ECO:0000256" key="4">
    <source>
        <dbReference type="ARBA" id="ARBA00022679"/>
    </source>
</evidence>
<dbReference type="GO" id="GO:0005524">
    <property type="term" value="F:ATP binding"/>
    <property type="evidence" value="ECO:0007669"/>
    <property type="project" value="UniProtKB-UniRule"/>
</dbReference>
<dbReference type="InterPro" id="IPR014720">
    <property type="entry name" value="dsRBD_dom"/>
</dbReference>
<accession>A0A553NWN5</accession>
<dbReference type="PROSITE" id="PS50137">
    <property type="entry name" value="DS_RBD"/>
    <property type="match status" value="2"/>
</dbReference>
<protein>
    <recommendedName>
        <fullName evidence="1">non-specific serine/threonine protein kinase</fullName>
        <ecNumber evidence="1">2.7.11.1</ecNumber>
    </recommendedName>
</protein>
<dbReference type="SUPFAM" id="SSF56112">
    <property type="entry name" value="Protein kinase-like (PK-like)"/>
    <property type="match status" value="1"/>
</dbReference>
<dbReference type="Gene3D" id="3.30.160.20">
    <property type="match status" value="2"/>
</dbReference>
<dbReference type="SMART" id="SM00358">
    <property type="entry name" value="DSRM"/>
    <property type="match status" value="2"/>
</dbReference>
<dbReference type="PROSITE" id="PS00108">
    <property type="entry name" value="PROTEIN_KINASE_ST"/>
    <property type="match status" value="1"/>
</dbReference>
<dbReference type="GO" id="GO:0005634">
    <property type="term" value="C:nucleus"/>
    <property type="evidence" value="ECO:0007669"/>
    <property type="project" value="TreeGrafter"/>
</dbReference>
<dbReference type="OrthoDB" id="341578at2759"/>
<keyword evidence="2" id="KW-0723">Serine/threonine-protein kinase</keyword>
<dbReference type="InterPro" id="IPR011009">
    <property type="entry name" value="Kinase-like_dom_sf"/>
</dbReference>
<dbReference type="Pfam" id="PF00035">
    <property type="entry name" value="dsrm"/>
    <property type="match status" value="2"/>
</dbReference>
<dbReference type="CDD" id="cd19903">
    <property type="entry name" value="DSRM_EIF2AK2_rpt1"/>
    <property type="match status" value="1"/>
</dbReference>
<evidence type="ECO:0000256" key="10">
    <source>
        <dbReference type="PROSITE-ProRule" id="PRU10141"/>
    </source>
</evidence>
<evidence type="ECO:0000256" key="8">
    <source>
        <dbReference type="ARBA" id="ARBA00037982"/>
    </source>
</evidence>
<dbReference type="PROSITE" id="PS50011">
    <property type="entry name" value="PROTEIN_KINASE_DOM"/>
    <property type="match status" value="1"/>
</dbReference>
<evidence type="ECO:0000256" key="7">
    <source>
        <dbReference type="ARBA" id="ARBA00022840"/>
    </source>
</evidence>
<evidence type="ECO:0000313" key="14">
    <source>
        <dbReference type="Proteomes" id="UP000316079"/>
    </source>
</evidence>
<dbReference type="EMBL" id="SRMA01026776">
    <property type="protein sequence ID" value="TRY69838.1"/>
    <property type="molecule type" value="Genomic_DNA"/>
</dbReference>
<dbReference type="FunFam" id="1.10.510.10:FF:000251">
    <property type="entry name" value="eukaryotic translation initiation factor 2-alpha kinase 3"/>
    <property type="match status" value="1"/>
</dbReference>
<dbReference type="SMART" id="SM00220">
    <property type="entry name" value="S_TKc"/>
    <property type="match status" value="1"/>
</dbReference>